<organism evidence="1 2">
    <name type="scientific">Eragrostis curvula</name>
    <name type="common">weeping love grass</name>
    <dbReference type="NCBI Taxonomy" id="38414"/>
    <lineage>
        <taxon>Eukaryota</taxon>
        <taxon>Viridiplantae</taxon>
        <taxon>Streptophyta</taxon>
        <taxon>Embryophyta</taxon>
        <taxon>Tracheophyta</taxon>
        <taxon>Spermatophyta</taxon>
        <taxon>Magnoliopsida</taxon>
        <taxon>Liliopsida</taxon>
        <taxon>Poales</taxon>
        <taxon>Poaceae</taxon>
        <taxon>PACMAD clade</taxon>
        <taxon>Chloridoideae</taxon>
        <taxon>Eragrostideae</taxon>
        <taxon>Eragrostidinae</taxon>
        <taxon>Eragrostis</taxon>
    </lineage>
</organism>
<reference evidence="1 2" key="1">
    <citation type="journal article" date="2019" name="Sci. Rep.">
        <title>A high-quality genome of Eragrostis curvula grass provides insights into Poaceae evolution and supports new strategies to enhance forage quality.</title>
        <authorList>
            <person name="Carballo J."/>
            <person name="Santos B.A.C.M."/>
            <person name="Zappacosta D."/>
            <person name="Garbus I."/>
            <person name="Selva J.P."/>
            <person name="Gallo C.A."/>
            <person name="Diaz A."/>
            <person name="Albertini E."/>
            <person name="Caccamo M."/>
            <person name="Echenique V."/>
        </authorList>
    </citation>
    <scope>NUCLEOTIDE SEQUENCE [LARGE SCALE GENOMIC DNA]</scope>
    <source>
        <strain evidence="2">cv. Victoria</strain>
        <tissue evidence="1">Leaf</tissue>
    </source>
</reference>
<accession>A0A5J9V7B6</accession>
<comment type="caution">
    <text evidence="1">The sequence shown here is derived from an EMBL/GenBank/DDBJ whole genome shotgun (WGS) entry which is preliminary data.</text>
</comment>
<dbReference type="AlphaFoldDB" id="A0A5J9V7B6"/>
<evidence type="ECO:0000313" key="2">
    <source>
        <dbReference type="Proteomes" id="UP000324897"/>
    </source>
</evidence>
<dbReference type="Proteomes" id="UP000324897">
    <property type="component" value="Chromosome 1"/>
</dbReference>
<proteinExistence type="predicted"/>
<feature type="non-terminal residue" evidence="1">
    <location>
        <position position="1"/>
    </location>
</feature>
<evidence type="ECO:0000313" key="1">
    <source>
        <dbReference type="EMBL" id="TVU31307.1"/>
    </source>
</evidence>
<name>A0A5J9V7B6_9POAL</name>
<keyword evidence="2" id="KW-1185">Reference proteome</keyword>
<protein>
    <submittedName>
        <fullName evidence="1">Uncharacterized protein</fullName>
    </submittedName>
</protein>
<dbReference type="EMBL" id="RWGY01000011">
    <property type="protein sequence ID" value="TVU31307.1"/>
    <property type="molecule type" value="Genomic_DNA"/>
</dbReference>
<sequence>SPRVLSGFCFFGRSRRHGRFWMRSSCFGSAFDWRHLSDLLAKISIQMELT</sequence>
<gene>
    <name evidence="1" type="ORF">EJB05_22989</name>
</gene>
<dbReference type="Gramene" id="TVU31307">
    <property type="protein sequence ID" value="TVU31307"/>
    <property type="gene ID" value="EJB05_22989"/>
</dbReference>